<dbReference type="InterPro" id="IPR047575">
    <property type="entry name" value="Sm"/>
</dbReference>
<evidence type="ECO:0000313" key="9">
    <source>
        <dbReference type="Proteomes" id="UP001342314"/>
    </source>
</evidence>
<dbReference type="InterPro" id="IPR010920">
    <property type="entry name" value="LSM_dom_sf"/>
</dbReference>
<keyword evidence="9" id="KW-1185">Reference proteome</keyword>
<name>A0AAV5GPS6_9BASI</name>
<evidence type="ECO:0000259" key="4">
    <source>
        <dbReference type="PROSITE" id="PS51512"/>
    </source>
</evidence>
<feature type="compositionally biased region" description="Low complexity" evidence="3">
    <location>
        <begin position="222"/>
        <end position="244"/>
    </location>
</feature>
<feature type="compositionally biased region" description="Basic and acidic residues" evidence="3">
    <location>
        <begin position="301"/>
        <end position="313"/>
    </location>
</feature>
<feature type="compositionally biased region" description="Pro residues" evidence="3">
    <location>
        <begin position="145"/>
        <end position="162"/>
    </location>
</feature>
<feature type="compositionally biased region" description="Low complexity" evidence="3">
    <location>
        <begin position="353"/>
        <end position="368"/>
    </location>
</feature>
<dbReference type="Proteomes" id="UP001342314">
    <property type="component" value="Unassembled WGS sequence"/>
</dbReference>
<dbReference type="PROSITE" id="PS51512">
    <property type="entry name" value="DFDF"/>
    <property type="match status" value="1"/>
</dbReference>
<dbReference type="InterPro" id="IPR025762">
    <property type="entry name" value="DFDF"/>
</dbReference>
<dbReference type="CDD" id="cd01736">
    <property type="entry name" value="LSm14_N"/>
    <property type="match status" value="1"/>
</dbReference>
<dbReference type="InterPro" id="IPR025768">
    <property type="entry name" value="TFG_box"/>
</dbReference>
<feature type="region of interest" description="Disordered" evidence="3">
    <location>
        <begin position="98"/>
        <end position="531"/>
    </location>
</feature>
<dbReference type="PANTHER" id="PTHR13586:SF0">
    <property type="entry name" value="TRAILER HITCH, ISOFORM H"/>
    <property type="match status" value="1"/>
</dbReference>
<feature type="compositionally biased region" description="Low complexity" evidence="3">
    <location>
        <begin position="98"/>
        <end position="113"/>
    </location>
</feature>
<feature type="domain" description="TFG box profile" evidence="6">
    <location>
        <begin position="463"/>
        <end position="483"/>
    </location>
</feature>
<feature type="domain" description="FFD box profile" evidence="5">
    <location>
        <begin position="422"/>
        <end position="438"/>
    </location>
</feature>
<accession>A0AAV5GPS6</accession>
<dbReference type="Gene3D" id="2.30.30.100">
    <property type="match status" value="1"/>
</dbReference>
<evidence type="ECO:0008006" key="10">
    <source>
        <dbReference type="Google" id="ProtNLM"/>
    </source>
</evidence>
<evidence type="ECO:0000256" key="3">
    <source>
        <dbReference type="SAM" id="MobiDB-lite"/>
    </source>
</evidence>
<feature type="compositionally biased region" description="Low complexity" evidence="3">
    <location>
        <begin position="384"/>
        <end position="398"/>
    </location>
</feature>
<dbReference type="InterPro" id="IPR025761">
    <property type="entry name" value="FFD_box"/>
</dbReference>
<evidence type="ECO:0000259" key="6">
    <source>
        <dbReference type="PROSITE" id="PS51536"/>
    </source>
</evidence>
<dbReference type="PROSITE" id="PS51536">
    <property type="entry name" value="TFG"/>
    <property type="match status" value="1"/>
</dbReference>
<dbReference type="GO" id="GO:0034063">
    <property type="term" value="P:stress granule assembly"/>
    <property type="evidence" value="ECO:0007669"/>
    <property type="project" value="TreeGrafter"/>
</dbReference>
<feature type="compositionally biased region" description="Low complexity" evidence="3">
    <location>
        <begin position="517"/>
        <end position="531"/>
    </location>
</feature>
<dbReference type="PANTHER" id="PTHR13586">
    <property type="entry name" value="SCD6 PROTEIN-RELATED"/>
    <property type="match status" value="1"/>
</dbReference>
<dbReference type="SMART" id="SM01271">
    <property type="entry name" value="LSM14"/>
    <property type="match status" value="1"/>
</dbReference>
<dbReference type="InterPro" id="IPR019050">
    <property type="entry name" value="FDF_dom"/>
</dbReference>
<proteinExistence type="predicted"/>
<feature type="domain" description="Sm" evidence="7">
    <location>
        <begin position="1"/>
        <end position="83"/>
    </location>
</feature>
<dbReference type="GO" id="GO:0033962">
    <property type="term" value="P:P-body assembly"/>
    <property type="evidence" value="ECO:0007669"/>
    <property type="project" value="TreeGrafter"/>
</dbReference>
<sequence length="531" mass="53444">MSGAAQFVGQTISLVSKSDIRYQGVLHSIDPQAATISLEKVRSLGTEGRKSNPAEEVPPSDNVYDFIVFRASDVKDLQIEAAPAADAAPADPAIVGTAAPAAAAASPAQSAASPPKPQAPSAPGAQSPFPPPPPHLAGPGQSPFAPYPPPFPPSPFGAPGPFGPYGNAPFPPHPPFGAPGPFGPPGPFSPPGPGGFPGQPPFPPAPGQQGSPFPPQQPQPPQAGVKSPEAASAQAPAASGQKPGKSNEAVAHGVTAAVASAEHQRSLDANKSASGAPATPNETRPETNGAAAAAAASPKRQPADIEQLAKDMSRANLGQQQPQGRREDGVGASIFSGPAQGQNRSGRALQPYGNVPGAAPPKAGVPVPQEEFDFAKSNATFQKPSALPEPAAAAPAPANGSSGEQDDFVVPPPAAGAGPTEDFYNPQKSFFDTISSDSKTRNDPAQQSAMGRYGGPSGGGYGGGRYDRAKERERNMEAFGETGAGLGRGQRRGGGGGGGRGPRRQGGGGGGGGYRGGQQQQQQQQYGQRPQ</sequence>
<dbReference type="SMART" id="SM01199">
    <property type="entry name" value="FDF"/>
    <property type="match status" value="1"/>
</dbReference>
<organism evidence="8 9">
    <name type="scientific">Rhodotorula paludigena</name>
    <dbReference type="NCBI Taxonomy" id="86838"/>
    <lineage>
        <taxon>Eukaryota</taxon>
        <taxon>Fungi</taxon>
        <taxon>Dikarya</taxon>
        <taxon>Basidiomycota</taxon>
        <taxon>Pucciniomycotina</taxon>
        <taxon>Microbotryomycetes</taxon>
        <taxon>Sporidiobolales</taxon>
        <taxon>Sporidiobolaceae</taxon>
        <taxon>Rhodotorula</taxon>
    </lineage>
</organism>
<dbReference type="SUPFAM" id="SSF50182">
    <property type="entry name" value="Sm-like ribonucleoproteins"/>
    <property type="match status" value="1"/>
</dbReference>
<feature type="compositionally biased region" description="Pro residues" evidence="3">
    <location>
        <begin position="169"/>
        <end position="221"/>
    </location>
</feature>
<evidence type="ECO:0000259" key="5">
    <source>
        <dbReference type="PROSITE" id="PS51513"/>
    </source>
</evidence>
<dbReference type="Pfam" id="PF12701">
    <property type="entry name" value="LSM14"/>
    <property type="match status" value="1"/>
</dbReference>
<gene>
    <name evidence="8" type="ORF">Rhopal_007663-T1</name>
</gene>
<dbReference type="PROSITE" id="PS52002">
    <property type="entry name" value="SM"/>
    <property type="match status" value="1"/>
</dbReference>
<feature type="domain" description="DFDF" evidence="4">
    <location>
        <begin position="360"/>
        <end position="396"/>
    </location>
</feature>
<dbReference type="PROSITE" id="PS51513">
    <property type="entry name" value="FFD"/>
    <property type="match status" value="1"/>
</dbReference>
<feature type="short sequence motif" description="FFD box" evidence="1">
    <location>
        <begin position="422"/>
        <end position="438"/>
    </location>
</feature>
<evidence type="ECO:0000313" key="8">
    <source>
        <dbReference type="EMBL" id="GJN94580.1"/>
    </source>
</evidence>
<feature type="compositionally biased region" description="Basic and acidic residues" evidence="3">
    <location>
        <begin position="465"/>
        <end position="476"/>
    </location>
</feature>
<dbReference type="GO" id="GO:0000932">
    <property type="term" value="C:P-body"/>
    <property type="evidence" value="ECO:0007669"/>
    <property type="project" value="TreeGrafter"/>
</dbReference>
<evidence type="ECO:0000256" key="2">
    <source>
        <dbReference type="PROSITE-ProRule" id="PRU00869"/>
    </source>
</evidence>
<dbReference type="AlphaFoldDB" id="A0AAV5GPS6"/>
<feature type="compositionally biased region" description="Gly residues" evidence="3">
    <location>
        <begin position="452"/>
        <end position="464"/>
    </location>
</feature>
<dbReference type="GO" id="GO:0003729">
    <property type="term" value="F:mRNA binding"/>
    <property type="evidence" value="ECO:0007669"/>
    <property type="project" value="TreeGrafter"/>
</dbReference>
<evidence type="ECO:0000259" key="7">
    <source>
        <dbReference type="PROSITE" id="PS52002"/>
    </source>
</evidence>
<feature type="short sequence motif" description="TFG box" evidence="2">
    <location>
        <begin position="463"/>
        <end position="483"/>
    </location>
</feature>
<protein>
    <recommendedName>
        <fullName evidence="10">DFDF domain-containing protein</fullName>
    </recommendedName>
</protein>
<comment type="caution">
    <text evidence="8">The sequence shown here is derived from an EMBL/GenBank/DDBJ whole genome shotgun (WGS) entry which is preliminary data.</text>
</comment>
<evidence type="ECO:0000256" key="1">
    <source>
        <dbReference type="PROSITE-ProRule" id="PRU00846"/>
    </source>
</evidence>
<dbReference type="EMBL" id="BQKY01000018">
    <property type="protein sequence ID" value="GJN94580.1"/>
    <property type="molecule type" value="Genomic_DNA"/>
</dbReference>
<feature type="compositionally biased region" description="Gly residues" evidence="3">
    <location>
        <begin position="482"/>
        <end position="516"/>
    </location>
</feature>
<reference evidence="8 9" key="1">
    <citation type="submission" date="2021-12" db="EMBL/GenBank/DDBJ databases">
        <title>High titer production of polyol ester of fatty acids by Rhodotorula paludigena BS15 towards product separation-free biomass refinery.</title>
        <authorList>
            <person name="Mano J."/>
            <person name="Ono H."/>
            <person name="Tanaka T."/>
            <person name="Naito K."/>
            <person name="Sushida H."/>
            <person name="Ike M."/>
            <person name="Tokuyasu K."/>
            <person name="Kitaoka M."/>
        </authorList>
    </citation>
    <scope>NUCLEOTIDE SEQUENCE [LARGE SCALE GENOMIC DNA]</scope>
    <source>
        <strain evidence="8 9">BS15</strain>
    </source>
</reference>
<dbReference type="InterPro" id="IPR025609">
    <property type="entry name" value="Lsm14-like_N"/>
</dbReference>
<feature type="compositionally biased region" description="Polar residues" evidence="3">
    <location>
        <begin position="426"/>
        <end position="449"/>
    </location>
</feature>